<feature type="domain" description="tRNA (32-2'-O)-methyltransferase regulator THADA-like C-terminal TPR repeats region" evidence="6">
    <location>
        <begin position="1217"/>
        <end position="1378"/>
    </location>
</feature>
<evidence type="ECO:0000256" key="1">
    <source>
        <dbReference type="ARBA" id="ARBA00010409"/>
    </source>
</evidence>
<dbReference type="InterPro" id="IPR016024">
    <property type="entry name" value="ARM-type_fold"/>
</dbReference>
<dbReference type="InterPro" id="IPR056843">
    <property type="entry name" value="THADA-like_TPR"/>
</dbReference>
<evidence type="ECO:0000256" key="2">
    <source>
        <dbReference type="ARBA" id="ARBA00022694"/>
    </source>
</evidence>
<dbReference type="InterPro" id="IPR011989">
    <property type="entry name" value="ARM-like"/>
</dbReference>
<comment type="function">
    <text evidence="3">Together with methyltransferase FTSJ1, methylates the 2'-O-ribose of nucleotides at position 32 of the anticodon loop of substrate tRNAs.</text>
</comment>
<sequence length="1918" mass="212385">MNGAGGELERAVACYRELARDEGKSSACQGLLLALGKLEAFASVSAKRWKDKNLEEAFQLLARVSGRLADLGCDDDLRPLVRCVLAFQLETTDSSGSFSRLEKIIVKLSERNESLVSGEVERILGSLAKDDTPMSRGTLQTVSMFVEESTLGRCYWKNNLMTLLGCTAATFDFLLQDRGAKDEAWCYVTVKVCLQLFKWMPKEIFPLIWGGTDHNKILQKILESLVQIIMEKTACKDTRLLAGTALSMMINTTPDSQQAGQAAWGLCRWLSLGGGPVGWKEDGRVSTEKEEFRFGMLQLVPSVWSPDGWERLALTRSLLASCKKEILSCRLDGTPHQACLLLDILFPVVLDLMEKPLDCHYYCFQVFSLWLERFRESLAEIWKLKGHRILADNSSLLQMLSRVLWNNAESPVEGVSDFIRSSFELLMEIYSLECDQFEDLERPLYGQFLQRIILMPWQTRARYFALTSILPYLGPGKVLDLYHDLPQHLLNCLSTNHLCPAASDVYKTILQLQRKGWTEGQEGISEEELAQRWARPWLPTLFSALTSPDPFLQSNAGNYLLVWTVRLFPASSALLAGRFSGRDASQLRAWVTVWNVHKALVGTLPEEAETLGRLAACLFSQEDHVRLAALGLLCSTPRTNQALSKREVQLLKEFLPLNLNCDSSSFRQLLQATVKKGLVRLRDSALAVLKRQTPNRQQTPTVVRKDLEASLEQAVGFVEWLWQLCVASLTSGPNYQRKKTSLLLLAAILETCTDSWSPERKKGQPPRNMVALLNWARSKGCWDFFSRSHTLTLLSCVLDSTNEIRELALELLVRYFPSPFPESIAAALFERAGEAVSSPRVQEVEAGSMLMKTLLQKSDSSILKQVLPAAKEGVSEQSHCLYFLEHLLSLLHRHFSLACEDLLKAAHTTPIHGVISALRRCLLEVPEVAASMLREQQVHRWQLFLSGLVDALRDICSFLLGMLQNKESSGLDQQAAAPSFADMGNAIGGLIRLGKDLGSQEEDDSVLLSEEHSLVLTCCWVSVKEIGLLFGGLVETFLPLAPPAGCGPLLPIHILNTAAEVFQNILLKCRHWGAVEGCSLGFTKFCTTLLRHPDPELQAIPKAMLAQGLTLLSSPRSCSITRRAAGFPMLFLCIVAGEDPAKSRPLLAGCIQTLLALANEPLPQDWDQTVDLPQVSAVHVLQTLVRGSGLGTALRQHIPPMAVLFLKALSSPSWAMRNAAIQLFAALTVRLLGQKRRRDESRGPEGVSPEALFGCYPPLRTILLGELISAVETSGSRTPQRGKLRLCPSLYAILTFLAKLQPSSDTRNSHTLCFLKPLIQLSSNPIYAVRVMAAKALVPLIPGVEYQNVLLQLVSDLPLADDGLSHNALQGCLLQIQAVLTHALRVSRLSPDVLLSITRGVEERVWLVTSSQRCPLVRIAYLHVVSLLTPSCSQTFAQHIWEIVSGELADPKPAKKPGFSEAQVGFATFRQHAVHFLCHEATRRGCPEKAAELCSLLRGGSSDVQVALLIWLLETEERAGMPFCEALWPALLEKLGEVLKDKSDPVLLKLYMEAFVQVYENLSAQNSCFLRKPLGAVHAEQMEILLSMMESDRLGPELLGHMLCVLALLLTLNPEDYSAWEKWRVIIERRSRALSPEVLRMAVAKSLKIAGVPLIRKARESSGSALQAVALCLLDAGIRLLQDEDQEVRKEASVFASLLMQQQQPFSRVPRQSTSVLLQTNKALLSILTLVREQFGDCPQTFVYLAHHLPTAEARDALMELETKGAVSLYKEDEPNVYAEPAVLSQTLLPFLLQLLDGASTSPELWGPMQDWLKATGPGLFSDLQYCRMWWSRGDVSLHLKALVCPKVQIAVAALLVKAVLAIEMLEKAEGGKLPAAEGIRLASQDLRCEARSVQKLLASHGVAPAIGLEQALSGSRS</sequence>
<dbReference type="InterPro" id="IPR051954">
    <property type="entry name" value="tRNA_methyltransferase_THADA"/>
</dbReference>
<comment type="similarity">
    <text evidence="1">Belongs to the THADA family.</text>
</comment>
<dbReference type="Pfam" id="PF25150">
    <property type="entry name" value="TPR_Trm732"/>
    <property type="match status" value="1"/>
</dbReference>
<evidence type="ECO:0000313" key="8">
    <source>
        <dbReference type="RefSeq" id="XP_072839234.1"/>
    </source>
</evidence>
<evidence type="ECO:0000313" key="7">
    <source>
        <dbReference type="Proteomes" id="UP001652642"/>
    </source>
</evidence>
<dbReference type="Pfam" id="PF10350">
    <property type="entry name" value="DUF2428"/>
    <property type="match status" value="1"/>
</dbReference>
<feature type="domain" description="DUF2428" evidence="4">
    <location>
        <begin position="945"/>
        <end position="1215"/>
    </location>
</feature>
<keyword evidence="2" id="KW-0819">tRNA processing</keyword>
<keyword evidence="7" id="KW-1185">Reference proteome</keyword>
<reference evidence="8" key="1">
    <citation type="submission" date="2025-08" db="UniProtKB">
        <authorList>
            <consortium name="RefSeq"/>
        </authorList>
    </citation>
    <scope>IDENTIFICATION</scope>
</reference>
<evidence type="ECO:0000259" key="4">
    <source>
        <dbReference type="Pfam" id="PF10350"/>
    </source>
</evidence>
<dbReference type="InterPro" id="IPR019442">
    <property type="entry name" value="THADA/TRM732_DUF2428"/>
</dbReference>
<evidence type="ECO:0000256" key="3">
    <source>
        <dbReference type="ARBA" id="ARBA00035625"/>
    </source>
</evidence>
<dbReference type="PANTHER" id="PTHR14387">
    <property type="entry name" value="THADA/DEATH RECEPTOR INTERACTING PROTEIN"/>
    <property type="match status" value="1"/>
</dbReference>
<evidence type="ECO:0000259" key="5">
    <source>
        <dbReference type="Pfam" id="PF25150"/>
    </source>
</evidence>
<dbReference type="InterPro" id="IPR056842">
    <property type="entry name" value="THADA-like_TPR_C"/>
</dbReference>
<dbReference type="Pfam" id="PF25151">
    <property type="entry name" value="TPR_Trm732_C"/>
    <property type="match status" value="1"/>
</dbReference>
<dbReference type="RefSeq" id="XP_072839234.1">
    <property type="nucleotide sequence ID" value="XM_072983133.1"/>
</dbReference>
<gene>
    <name evidence="8" type="primary">LOC110090736</name>
</gene>
<dbReference type="Gene3D" id="1.25.10.10">
    <property type="entry name" value="Leucine-rich Repeat Variant"/>
    <property type="match status" value="1"/>
</dbReference>
<feature type="domain" description="tRNA (32-2'-O)-methyltransferase regulator THADA-like TPR repeats region" evidence="5">
    <location>
        <begin position="533"/>
        <end position="759"/>
    </location>
</feature>
<proteinExistence type="inferred from homology"/>
<dbReference type="Proteomes" id="UP001652642">
    <property type="component" value="Chromosome 14"/>
</dbReference>
<dbReference type="PANTHER" id="PTHR14387:SF0">
    <property type="entry name" value="DUF2428 DOMAIN-CONTAINING PROTEIN"/>
    <property type="match status" value="1"/>
</dbReference>
<protein>
    <submittedName>
        <fullName evidence="8">tRNA (32-2'-O)-methyltransferase regulator THADA-like</fullName>
    </submittedName>
</protein>
<evidence type="ECO:0000259" key="6">
    <source>
        <dbReference type="Pfam" id="PF25151"/>
    </source>
</evidence>
<organism evidence="7 8">
    <name type="scientific">Pogona vitticeps</name>
    <name type="common">central bearded dragon</name>
    <dbReference type="NCBI Taxonomy" id="103695"/>
    <lineage>
        <taxon>Eukaryota</taxon>
        <taxon>Metazoa</taxon>
        <taxon>Chordata</taxon>
        <taxon>Craniata</taxon>
        <taxon>Vertebrata</taxon>
        <taxon>Euteleostomi</taxon>
        <taxon>Lepidosauria</taxon>
        <taxon>Squamata</taxon>
        <taxon>Bifurcata</taxon>
        <taxon>Unidentata</taxon>
        <taxon>Episquamata</taxon>
        <taxon>Toxicofera</taxon>
        <taxon>Iguania</taxon>
        <taxon>Acrodonta</taxon>
        <taxon>Agamidae</taxon>
        <taxon>Amphibolurinae</taxon>
        <taxon>Pogona</taxon>
    </lineage>
</organism>
<accession>A0ABM5F1G4</accession>
<dbReference type="GeneID" id="110090736"/>
<name>A0ABM5F1G4_9SAUR</name>
<dbReference type="SUPFAM" id="SSF48371">
    <property type="entry name" value="ARM repeat"/>
    <property type="match status" value="2"/>
</dbReference>